<dbReference type="Pfam" id="PF22557">
    <property type="entry name" value="DuOB"/>
    <property type="match status" value="1"/>
</dbReference>
<dbReference type="Proteomes" id="UP000436482">
    <property type="component" value="Unassembled WGS sequence"/>
</dbReference>
<sequence>MSSMRLVLLAASAKRKHYCLAGRKWHEDETHLWIRPVGNSLPDDNDALTTREIQFKDYRIPQVLDVVDVHLLRKANHPVQAENFLIDTSFRWKKVGTLPVNKLDQFVEYPDTLWFNPQQHYGVNDCFPSQLINGQTNSLYFIIIEDLVIRVSHSSYNGRKRYHGLFEYNQINYKISITDTIIYSTYGQKEDGDYHYGKCYATLSMAPFSERNECYKFLAALIKIQD</sequence>
<feature type="domain" description="Dual OB-containing" evidence="1">
    <location>
        <begin position="4"/>
        <end position="220"/>
    </location>
</feature>
<evidence type="ECO:0000313" key="3">
    <source>
        <dbReference type="Proteomes" id="UP000436482"/>
    </source>
</evidence>
<dbReference type="InterPro" id="IPR054335">
    <property type="entry name" value="DuOB_dom"/>
</dbReference>
<gene>
    <name evidence="2" type="ORF">GP979_15170</name>
</gene>
<evidence type="ECO:0000313" key="2">
    <source>
        <dbReference type="EMBL" id="MWR89622.1"/>
    </source>
</evidence>
<reference evidence="2 3" key="1">
    <citation type="submission" date="2019-12" db="EMBL/GenBank/DDBJ databases">
        <title>Enteriobacteria Tanzani isolates_8377-8380.</title>
        <authorList>
            <person name="Subbiah M."/>
            <person name="Call D."/>
        </authorList>
    </citation>
    <scope>NUCLEOTIDE SEQUENCE [LARGE SCALE GENOMIC DNA]</scope>
    <source>
        <strain evidence="2 3">8379wE6</strain>
    </source>
</reference>
<dbReference type="EMBL" id="WTQQ01000221">
    <property type="protein sequence ID" value="MWR89622.1"/>
    <property type="molecule type" value="Genomic_DNA"/>
</dbReference>
<name>A0A479JR38_ECOLX</name>
<dbReference type="RefSeq" id="WP_032181885.1">
    <property type="nucleotide sequence ID" value="NZ_BDPF01000008.1"/>
</dbReference>
<organism evidence="2 3">
    <name type="scientific">Escherichia coli</name>
    <dbReference type="NCBI Taxonomy" id="562"/>
    <lineage>
        <taxon>Bacteria</taxon>
        <taxon>Pseudomonadati</taxon>
        <taxon>Pseudomonadota</taxon>
        <taxon>Gammaproteobacteria</taxon>
        <taxon>Enterobacterales</taxon>
        <taxon>Enterobacteriaceae</taxon>
        <taxon>Escherichia</taxon>
    </lineage>
</organism>
<dbReference type="AlphaFoldDB" id="A0A479JR38"/>
<comment type="caution">
    <text evidence="2">The sequence shown here is derived from an EMBL/GenBank/DDBJ whole genome shotgun (WGS) entry which is preliminary data.</text>
</comment>
<protein>
    <recommendedName>
        <fullName evidence="1">Dual OB-containing domain-containing protein</fullName>
    </recommendedName>
</protein>
<proteinExistence type="predicted"/>
<evidence type="ECO:0000259" key="1">
    <source>
        <dbReference type="Pfam" id="PF22557"/>
    </source>
</evidence>
<accession>A0A479JR38</accession>